<accession>A0A1I1WY04</accession>
<gene>
    <name evidence="1" type="ORF">SAMN04489710_11147</name>
</gene>
<evidence type="ECO:0000313" key="1">
    <source>
        <dbReference type="EMBL" id="SFD99248.1"/>
    </source>
</evidence>
<reference evidence="2" key="1">
    <citation type="submission" date="2016-10" db="EMBL/GenBank/DDBJ databases">
        <authorList>
            <person name="Varghese N."/>
            <person name="Submissions S."/>
        </authorList>
    </citation>
    <scope>NUCLEOTIDE SEQUENCE [LARGE SCALE GENOMIC DNA]</scope>
    <source>
        <strain evidence="2">DSM 7481</strain>
    </source>
</reference>
<dbReference type="AlphaFoldDB" id="A0A1I1WY04"/>
<proteinExistence type="predicted"/>
<keyword evidence="2" id="KW-1185">Reference proteome</keyword>
<evidence type="ECO:0000313" key="2">
    <source>
        <dbReference type="Proteomes" id="UP000199517"/>
    </source>
</evidence>
<dbReference type="Proteomes" id="UP000199517">
    <property type="component" value="Unassembled WGS sequence"/>
</dbReference>
<name>A0A1I1WY04_9BURK</name>
<sequence length="39" mass="4037">MSIAKPAAEIFYIVQKTLPTNEDASAAVGPSSNPSDSQT</sequence>
<protein>
    <submittedName>
        <fullName evidence="1">Uncharacterized protein</fullName>
    </submittedName>
</protein>
<organism evidence="1 2">
    <name type="scientific">Paracidovorax konjaci</name>
    <dbReference type="NCBI Taxonomy" id="32040"/>
    <lineage>
        <taxon>Bacteria</taxon>
        <taxon>Pseudomonadati</taxon>
        <taxon>Pseudomonadota</taxon>
        <taxon>Betaproteobacteria</taxon>
        <taxon>Burkholderiales</taxon>
        <taxon>Comamonadaceae</taxon>
        <taxon>Paracidovorax</taxon>
    </lineage>
</organism>
<dbReference type="EMBL" id="FOMQ01000011">
    <property type="protein sequence ID" value="SFD99248.1"/>
    <property type="molecule type" value="Genomic_DNA"/>
</dbReference>